<evidence type="ECO:0000256" key="8">
    <source>
        <dbReference type="ARBA" id="ARBA00042843"/>
    </source>
</evidence>
<evidence type="ECO:0000313" key="14">
    <source>
        <dbReference type="Proteomes" id="UP001431449"/>
    </source>
</evidence>
<feature type="domain" description="RNA-binding S4" evidence="12">
    <location>
        <begin position="5"/>
        <end position="64"/>
    </location>
</feature>
<dbReference type="InterPro" id="IPR020103">
    <property type="entry name" value="PsdUridine_synth_cat_dom_sf"/>
</dbReference>
<dbReference type="PANTHER" id="PTHR47683">
    <property type="entry name" value="PSEUDOURIDINE SYNTHASE FAMILY PROTEIN-RELATED"/>
    <property type="match status" value="1"/>
</dbReference>
<comment type="catalytic activity">
    <reaction evidence="3">
        <text>uridine(2604) in 23S rRNA = pseudouridine(2604) in 23S rRNA</text>
        <dbReference type="Rhea" id="RHEA:38875"/>
        <dbReference type="Rhea" id="RHEA-COMP:10093"/>
        <dbReference type="Rhea" id="RHEA-COMP:10094"/>
        <dbReference type="ChEBI" id="CHEBI:65314"/>
        <dbReference type="ChEBI" id="CHEBI:65315"/>
        <dbReference type="EC" id="5.4.99.21"/>
    </reaction>
</comment>
<evidence type="ECO:0000256" key="10">
    <source>
        <dbReference type="ARBA" id="ARBA00043147"/>
    </source>
</evidence>
<dbReference type="SUPFAM" id="SSF55174">
    <property type="entry name" value="Alpha-L RNA-binding motif"/>
    <property type="match status" value="1"/>
</dbReference>
<evidence type="ECO:0000256" key="4">
    <source>
        <dbReference type="ARBA" id="ARBA00038922"/>
    </source>
</evidence>
<dbReference type="EC" id="5.4.99.21" evidence="4"/>
<dbReference type="SUPFAM" id="SSF55120">
    <property type="entry name" value="Pseudouridine synthase"/>
    <property type="match status" value="1"/>
</dbReference>
<dbReference type="Pfam" id="PF00849">
    <property type="entry name" value="PseudoU_synth_2"/>
    <property type="match status" value="1"/>
</dbReference>
<accession>A0ABT0GI03</accession>
<evidence type="ECO:0000313" key="13">
    <source>
        <dbReference type="EMBL" id="MCK7594185.1"/>
    </source>
</evidence>
<dbReference type="Gene3D" id="3.30.2350.10">
    <property type="entry name" value="Pseudouridine synthase"/>
    <property type="match status" value="1"/>
</dbReference>
<dbReference type="PANTHER" id="PTHR47683:SF2">
    <property type="entry name" value="RNA-BINDING S4 DOMAIN-CONTAINING PROTEIN"/>
    <property type="match status" value="1"/>
</dbReference>
<dbReference type="PROSITE" id="PS50889">
    <property type="entry name" value="S4"/>
    <property type="match status" value="1"/>
</dbReference>
<comment type="catalytic activity">
    <reaction evidence="2">
        <text>uridine(35) in tRNA(Tyr) = pseudouridine(35) in tRNA(Tyr)</text>
        <dbReference type="Rhea" id="RHEA:60556"/>
        <dbReference type="Rhea" id="RHEA-COMP:15607"/>
        <dbReference type="Rhea" id="RHEA-COMP:15608"/>
        <dbReference type="ChEBI" id="CHEBI:65314"/>
        <dbReference type="ChEBI" id="CHEBI:65315"/>
    </reaction>
</comment>
<keyword evidence="1" id="KW-0413">Isomerase</keyword>
<reference evidence="13" key="1">
    <citation type="submission" date="2022-04" db="EMBL/GenBank/DDBJ databases">
        <title>Lysobacter sp. CAU 1642 isolated from sea sand.</title>
        <authorList>
            <person name="Kim W."/>
        </authorList>
    </citation>
    <scope>NUCLEOTIDE SEQUENCE</scope>
    <source>
        <strain evidence="13">CAU 1642</strain>
    </source>
</reference>
<evidence type="ECO:0000256" key="2">
    <source>
        <dbReference type="ARBA" id="ARBA00036390"/>
    </source>
</evidence>
<organism evidence="13 14">
    <name type="scientific">Pseudomarimonas salicorniae</name>
    <dbReference type="NCBI Taxonomy" id="2933270"/>
    <lineage>
        <taxon>Bacteria</taxon>
        <taxon>Pseudomonadati</taxon>
        <taxon>Pseudomonadota</taxon>
        <taxon>Gammaproteobacteria</taxon>
        <taxon>Lysobacterales</taxon>
        <taxon>Lysobacteraceae</taxon>
        <taxon>Pseudomarimonas</taxon>
    </lineage>
</organism>
<keyword evidence="11" id="KW-0694">RNA-binding</keyword>
<dbReference type="Proteomes" id="UP001431449">
    <property type="component" value="Unassembled WGS sequence"/>
</dbReference>
<keyword evidence="14" id="KW-1185">Reference proteome</keyword>
<protein>
    <recommendedName>
        <fullName evidence="5">Dual-specificity RNA pseudouridine synthase RluF</fullName>
        <ecNumber evidence="4">5.4.99.21</ecNumber>
    </recommendedName>
    <alternativeName>
        <fullName evidence="7">23S rRNA pseudouridine(2604) synthase</fullName>
    </alternativeName>
    <alternativeName>
        <fullName evidence="9">Ribosomal large subunit pseudouridine synthase F</fullName>
    </alternativeName>
    <alternativeName>
        <fullName evidence="8">rRNA pseudouridylate synthase F</fullName>
    </alternativeName>
    <alternativeName>
        <fullName evidence="10">rRNA-uridine isomerase F</fullName>
    </alternativeName>
    <alternativeName>
        <fullName evidence="6">tRNA(Tyr) pseudouridine(35) synthase</fullName>
    </alternativeName>
</protein>
<dbReference type="Pfam" id="PF01479">
    <property type="entry name" value="S4"/>
    <property type="match status" value="1"/>
</dbReference>
<evidence type="ECO:0000256" key="11">
    <source>
        <dbReference type="PROSITE-ProRule" id="PRU00182"/>
    </source>
</evidence>
<proteinExistence type="predicted"/>
<sequence length="241" mass="26699">MSEPVRLSKRVAALAGCSRAKAEQYIQGGWVRVDGEVIKHPHFKVGEQTVEIDPQAKLKVEESITILFHKPAGATLAVSEDGHRRAPFELASRWSEDSSDVRPLPRHLQGLTLLMPLDREVSGLVALTQDARVWRRLSEDAERVEQEYAVDFSGALPDDALRRLNAGVELWGGRSVACKASRQSDTRLRLVLSAARPGQLGEICRAVGLSFTGIRRLRIGSVSLGKMPAGNWRYHDTAKRF</sequence>
<dbReference type="InterPro" id="IPR036986">
    <property type="entry name" value="S4_RNA-bd_sf"/>
</dbReference>
<comment type="caution">
    <text evidence="13">The sequence shown here is derived from an EMBL/GenBank/DDBJ whole genome shotgun (WGS) entry which is preliminary data.</text>
</comment>
<dbReference type="Gene3D" id="3.10.290.10">
    <property type="entry name" value="RNA-binding S4 domain"/>
    <property type="match status" value="1"/>
</dbReference>
<dbReference type="RefSeq" id="WP_248209232.1">
    <property type="nucleotide sequence ID" value="NZ_JALNMH010000008.1"/>
</dbReference>
<dbReference type="CDD" id="cd00165">
    <property type="entry name" value="S4"/>
    <property type="match status" value="1"/>
</dbReference>
<dbReference type="SMART" id="SM00363">
    <property type="entry name" value="S4"/>
    <property type="match status" value="1"/>
</dbReference>
<evidence type="ECO:0000256" key="6">
    <source>
        <dbReference type="ARBA" id="ARBA00041420"/>
    </source>
</evidence>
<evidence type="ECO:0000256" key="1">
    <source>
        <dbReference type="ARBA" id="ARBA00023235"/>
    </source>
</evidence>
<evidence type="ECO:0000256" key="3">
    <source>
        <dbReference type="ARBA" id="ARBA00036535"/>
    </source>
</evidence>
<gene>
    <name evidence="13" type="ORF">M0G41_10935</name>
</gene>
<dbReference type="InterPro" id="IPR002942">
    <property type="entry name" value="S4_RNA-bd"/>
</dbReference>
<evidence type="ECO:0000256" key="9">
    <source>
        <dbReference type="ARBA" id="ARBA00042890"/>
    </source>
</evidence>
<evidence type="ECO:0000256" key="7">
    <source>
        <dbReference type="ARBA" id="ARBA00041697"/>
    </source>
</evidence>
<dbReference type="InterPro" id="IPR050343">
    <property type="entry name" value="RsuA_PseudoU_synthase"/>
</dbReference>
<evidence type="ECO:0000259" key="12">
    <source>
        <dbReference type="SMART" id="SM00363"/>
    </source>
</evidence>
<dbReference type="EMBL" id="JALNMH010000008">
    <property type="protein sequence ID" value="MCK7594185.1"/>
    <property type="molecule type" value="Genomic_DNA"/>
</dbReference>
<dbReference type="InterPro" id="IPR006145">
    <property type="entry name" value="PsdUridine_synth_RsuA/RluA"/>
</dbReference>
<name>A0ABT0GI03_9GAMM</name>
<evidence type="ECO:0000256" key="5">
    <source>
        <dbReference type="ARBA" id="ARBA00039989"/>
    </source>
</evidence>